<keyword evidence="4" id="KW-0547">Nucleotide-binding</keyword>
<evidence type="ECO:0000313" key="10">
    <source>
        <dbReference type="Proteomes" id="UP001152622"/>
    </source>
</evidence>
<dbReference type="Proteomes" id="UP001152622">
    <property type="component" value="Chromosome 9"/>
</dbReference>
<keyword evidence="2" id="KW-0597">Phosphoprotein</keyword>
<proteinExistence type="predicted"/>
<evidence type="ECO:0000256" key="3">
    <source>
        <dbReference type="ARBA" id="ARBA00022679"/>
    </source>
</evidence>
<dbReference type="PROSITE" id="PS51285">
    <property type="entry name" value="AGC_KINASE_CTER"/>
    <property type="match status" value="1"/>
</dbReference>
<keyword evidence="10" id="KW-1185">Reference proteome</keyword>
<evidence type="ECO:0000256" key="4">
    <source>
        <dbReference type="ARBA" id="ARBA00022741"/>
    </source>
</evidence>
<dbReference type="InterPro" id="IPR011009">
    <property type="entry name" value="Kinase-like_dom_sf"/>
</dbReference>
<feature type="domain" description="AGC-kinase C-terminal" evidence="8">
    <location>
        <begin position="234"/>
        <end position="306"/>
    </location>
</feature>
<dbReference type="PROSITE" id="PS50011">
    <property type="entry name" value="PROTEIN_KINASE_DOM"/>
    <property type="match status" value="1"/>
</dbReference>
<dbReference type="Pfam" id="PF00069">
    <property type="entry name" value="Pkinase"/>
    <property type="match status" value="2"/>
</dbReference>
<dbReference type="AlphaFoldDB" id="A0A9Q1F4C7"/>
<evidence type="ECO:0000256" key="2">
    <source>
        <dbReference type="ARBA" id="ARBA00022553"/>
    </source>
</evidence>
<keyword evidence="3" id="KW-0808">Transferase</keyword>
<evidence type="ECO:0000313" key="9">
    <source>
        <dbReference type="EMBL" id="KAJ8350666.1"/>
    </source>
</evidence>
<evidence type="ECO:0000259" key="8">
    <source>
        <dbReference type="PROSITE" id="PS51285"/>
    </source>
</evidence>
<dbReference type="SMART" id="SM00220">
    <property type="entry name" value="S_TKc"/>
    <property type="match status" value="1"/>
</dbReference>
<keyword evidence="6" id="KW-0067">ATP-binding</keyword>
<reference evidence="9" key="1">
    <citation type="journal article" date="2023" name="Science">
        <title>Genome structures resolve the early diversification of teleost fishes.</title>
        <authorList>
            <person name="Parey E."/>
            <person name="Louis A."/>
            <person name="Montfort J."/>
            <person name="Bouchez O."/>
            <person name="Roques C."/>
            <person name="Iampietro C."/>
            <person name="Lluch J."/>
            <person name="Castinel A."/>
            <person name="Donnadieu C."/>
            <person name="Desvignes T."/>
            <person name="Floi Bucao C."/>
            <person name="Jouanno E."/>
            <person name="Wen M."/>
            <person name="Mejri S."/>
            <person name="Dirks R."/>
            <person name="Jansen H."/>
            <person name="Henkel C."/>
            <person name="Chen W.J."/>
            <person name="Zahm M."/>
            <person name="Cabau C."/>
            <person name="Klopp C."/>
            <person name="Thompson A.W."/>
            <person name="Robinson-Rechavi M."/>
            <person name="Braasch I."/>
            <person name="Lecointre G."/>
            <person name="Bobe J."/>
            <person name="Postlethwait J.H."/>
            <person name="Berthelot C."/>
            <person name="Roest Crollius H."/>
            <person name="Guiguen Y."/>
        </authorList>
    </citation>
    <scope>NUCLEOTIDE SEQUENCE</scope>
    <source>
        <strain evidence="9">WJC10195</strain>
    </source>
</reference>
<dbReference type="GO" id="GO:0005524">
    <property type="term" value="F:ATP binding"/>
    <property type="evidence" value="ECO:0007669"/>
    <property type="project" value="UniProtKB-KW"/>
</dbReference>
<evidence type="ECO:0000256" key="5">
    <source>
        <dbReference type="ARBA" id="ARBA00022777"/>
    </source>
</evidence>
<dbReference type="Gene3D" id="1.10.510.10">
    <property type="entry name" value="Transferase(Phosphotransferase) domain 1"/>
    <property type="match status" value="1"/>
</dbReference>
<dbReference type="PANTHER" id="PTHR24351">
    <property type="entry name" value="RIBOSOMAL PROTEIN S6 KINASE"/>
    <property type="match status" value="1"/>
</dbReference>
<evidence type="ECO:0000259" key="7">
    <source>
        <dbReference type="PROSITE" id="PS50011"/>
    </source>
</evidence>
<dbReference type="OrthoDB" id="63267at2759"/>
<keyword evidence="1" id="KW-0723">Serine/threonine-protein kinase</keyword>
<comment type="caution">
    <text evidence="9">The sequence shown here is derived from an EMBL/GenBank/DDBJ whole genome shotgun (WGS) entry which is preliminary data.</text>
</comment>
<dbReference type="Pfam" id="PF00433">
    <property type="entry name" value="Pkinase_C"/>
    <property type="match status" value="1"/>
</dbReference>
<dbReference type="Gene3D" id="3.30.200.20">
    <property type="entry name" value="Phosphorylase Kinase, domain 1"/>
    <property type="match status" value="2"/>
</dbReference>
<sequence>MFSNLVEQVLLAEYRKTAELFAIKTMKKRDIVMSDSLDRLMCEQRILEMATRARHPFLVNMSACFQTEQHTCFVLEYAAGGDLLTHSEAGPFPEPRTLDIKLANMLLDSEGYLKITDFGYCKEEMGFRNYSHSLTGTTDYLAPEMILEKSYTRSADWWSLGVCIYEMLVGKTPFYAYDDLETRYNIISKHVRYPKFLSREAVLIIHKLTFKKPWRRLGAGPRGAEEVKRHSFFRDIPWDDLMARKIEPPWVPTINNLRDVSNFEDQFTAASPDLTPPLDPRILTQDEQGMFDGFDVPYTFRESGVSGAESVASG</sequence>
<evidence type="ECO:0000256" key="1">
    <source>
        <dbReference type="ARBA" id="ARBA00022527"/>
    </source>
</evidence>
<dbReference type="EMBL" id="JAINUF010000009">
    <property type="protein sequence ID" value="KAJ8350666.1"/>
    <property type="molecule type" value="Genomic_DNA"/>
</dbReference>
<organism evidence="9 10">
    <name type="scientific">Synaphobranchus kaupii</name>
    <name type="common">Kaup's arrowtooth eel</name>
    <dbReference type="NCBI Taxonomy" id="118154"/>
    <lineage>
        <taxon>Eukaryota</taxon>
        <taxon>Metazoa</taxon>
        <taxon>Chordata</taxon>
        <taxon>Craniata</taxon>
        <taxon>Vertebrata</taxon>
        <taxon>Euteleostomi</taxon>
        <taxon>Actinopterygii</taxon>
        <taxon>Neopterygii</taxon>
        <taxon>Teleostei</taxon>
        <taxon>Anguilliformes</taxon>
        <taxon>Synaphobranchidae</taxon>
        <taxon>Synaphobranchus</taxon>
    </lineage>
</organism>
<dbReference type="SMART" id="SM00133">
    <property type="entry name" value="S_TK_X"/>
    <property type="match status" value="1"/>
</dbReference>
<feature type="domain" description="Protein kinase" evidence="7">
    <location>
        <begin position="1"/>
        <end position="233"/>
    </location>
</feature>
<gene>
    <name evidence="9" type="ORF">SKAU_G00257960</name>
</gene>
<name>A0A9Q1F4C7_SYNKA</name>
<dbReference type="GO" id="GO:0004674">
    <property type="term" value="F:protein serine/threonine kinase activity"/>
    <property type="evidence" value="ECO:0007669"/>
    <property type="project" value="UniProtKB-KW"/>
</dbReference>
<dbReference type="SUPFAM" id="SSF56112">
    <property type="entry name" value="Protein kinase-like (PK-like)"/>
    <property type="match status" value="1"/>
</dbReference>
<dbReference type="InterPro" id="IPR000719">
    <property type="entry name" value="Prot_kinase_dom"/>
</dbReference>
<evidence type="ECO:0000256" key="6">
    <source>
        <dbReference type="ARBA" id="ARBA00022840"/>
    </source>
</evidence>
<keyword evidence="5" id="KW-0418">Kinase</keyword>
<accession>A0A9Q1F4C7</accession>
<protein>
    <submittedName>
        <fullName evidence="9">Uncharacterized protein</fullName>
    </submittedName>
</protein>
<dbReference type="InterPro" id="IPR000961">
    <property type="entry name" value="AGC-kinase_C"/>
</dbReference>
<dbReference type="InterPro" id="IPR017892">
    <property type="entry name" value="Pkinase_C"/>
</dbReference>